<dbReference type="SUPFAM" id="SSF103473">
    <property type="entry name" value="MFS general substrate transporter"/>
    <property type="match status" value="1"/>
</dbReference>
<protein>
    <submittedName>
        <fullName evidence="10">MFS transporter</fullName>
    </submittedName>
</protein>
<dbReference type="InterPro" id="IPR036259">
    <property type="entry name" value="MFS_trans_sf"/>
</dbReference>
<feature type="transmembrane region" description="Helical" evidence="8">
    <location>
        <begin position="38"/>
        <end position="56"/>
    </location>
</feature>
<evidence type="ECO:0000259" key="9">
    <source>
        <dbReference type="PROSITE" id="PS50850"/>
    </source>
</evidence>
<keyword evidence="6 8" id="KW-1133">Transmembrane helix</keyword>
<feature type="transmembrane region" description="Helical" evidence="8">
    <location>
        <begin position="312"/>
        <end position="331"/>
    </location>
</feature>
<feature type="transmembrane region" description="Helical" evidence="8">
    <location>
        <begin position="337"/>
        <end position="361"/>
    </location>
</feature>
<dbReference type="GO" id="GO:0015293">
    <property type="term" value="F:symporter activity"/>
    <property type="evidence" value="ECO:0007669"/>
    <property type="project" value="UniProtKB-KW"/>
</dbReference>
<dbReference type="OrthoDB" id="9783227at2"/>
<feature type="transmembrane region" description="Helical" evidence="8">
    <location>
        <begin position="373"/>
        <end position="399"/>
    </location>
</feature>
<dbReference type="Gene3D" id="1.20.1250.20">
    <property type="entry name" value="MFS general substrate transporter like domains"/>
    <property type="match status" value="1"/>
</dbReference>
<name>A0A511X7J8_9PROT</name>
<dbReference type="EMBL" id="BJYF01000003">
    <property type="protein sequence ID" value="GEN58926.1"/>
    <property type="molecule type" value="Genomic_DNA"/>
</dbReference>
<keyword evidence="5" id="KW-0769">Symport</keyword>
<organism evidence="10 11">
    <name type="scientific">Acetobacter nitrogenifigens DSM 23921 = NBRC 105050</name>
    <dbReference type="NCBI Taxonomy" id="1120919"/>
    <lineage>
        <taxon>Bacteria</taxon>
        <taxon>Pseudomonadati</taxon>
        <taxon>Pseudomonadota</taxon>
        <taxon>Alphaproteobacteria</taxon>
        <taxon>Acetobacterales</taxon>
        <taxon>Acetobacteraceae</taxon>
        <taxon>Acetobacter</taxon>
    </lineage>
</organism>
<comment type="subcellular location">
    <subcellularLocation>
        <location evidence="1">Cell membrane</location>
        <topology evidence="1">Multi-pass membrane protein</topology>
    </subcellularLocation>
</comment>
<feature type="transmembrane region" description="Helical" evidence="8">
    <location>
        <begin position="94"/>
        <end position="113"/>
    </location>
</feature>
<evidence type="ECO:0000256" key="6">
    <source>
        <dbReference type="ARBA" id="ARBA00022989"/>
    </source>
</evidence>
<keyword evidence="11" id="KW-1185">Reference proteome</keyword>
<reference evidence="10 11" key="1">
    <citation type="submission" date="2019-07" db="EMBL/GenBank/DDBJ databases">
        <title>Whole genome shotgun sequence of Acetobacter nitrogenifigens NBRC 105050.</title>
        <authorList>
            <person name="Hosoyama A."/>
            <person name="Uohara A."/>
            <person name="Ohji S."/>
            <person name="Ichikawa N."/>
        </authorList>
    </citation>
    <scope>NUCLEOTIDE SEQUENCE [LARGE SCALE GENOMIC DNA]</scope>
    <source>
        <strain evidence="10 11">NBRC 105050</strain>
    </source>
</reference>
<dbReference type="PROSITE" id="PS50850">
    <property type="entry name" value="MFS"/>
    <property type="match status" value="1"/>
</dbReference>
<comment type="caution">
    <text evidence="10">The sequence shown here is derived from an EMBL/GenBank/DDBJ whole genome shotgun (WGS) entry which is preliminary data.</text>
</comment>
<keyword evidence="2" id="KW-0813">Transport</keyword>
<dbReference type="InterPro" id="IPR051084">
    <property type="entry name" value="H+-coupled_symporters"/>
</dbReference>
<evidence type="ECO:0000256" key="1">
    <source>
        <dbReference type="ARBA" id="ARBA00004651"/>
    </source>
</evidence>
<dbReference type="Proteomes" id="UP000321635">
    <property type="component" value="Unassembled WGS sequence"/>
</dbReference>
<feature type="transmembrane region" description="Helical" evidence="8">
    <location>
        <begin position="242"/>
        <end position="263"/>
    </location>
</feature>
<feature type="transmembrane region" description="Helical" evidence="8">
    <location>
        <begin position="62"/>
        <end position="82"/>
    </location>
</feature>
<feature type="transmembrane region" description="Helical" evidence="8">
    <location>
        <begin position="405"/>
        <end position="425"/>
    </location>
</feature>
<evidence type="ECO:0000256" key="8">
    <source>
        <dbReference type="SAM" id="Phobius"/>
    </source>
</evidence>
<feature type="transmembrane region" description="Helical" evidence="8">
    <location>
        <begin position="173"/>
        <end position="192"/>
    </location>
</feature>
<evidence type="ECO:0000313" key="11">
    <source>
        <dbReference type="Proteomes" id="UP000321635"/>
    </source>
</evidence>
<keyword evidence="4 8" id="KW-0812">Transmembrane</keyword>
<feature type="domain" description="Major facilitator superfamily (MFS) profile" evidence="9">
    <location>
        <begin position="26"/>
        <end position="430"/>
    </location>
</feature>
<dbReference type="PANTHER" id="PTHR43528">
    <property type="entry name" value="ALPHA-KETOGLUTARATE PERMEASE"/>
    <property type="match status" value="1"/>
</dbReference>
<evidence type="ECO:0000256" key="5">
    <source>
        <dbReference type="ARBA" id="ARBA00022847"/>
    </source>
</evidence>
<proteinExistence type="predicted"/>
<feature type="transmembrane region" description="Helical" evidence="8">
    <location>
        <begin position="283"/>
        <end position="303"/>
    </location>
</feature>
<evidence type="ECO:0000313" key="10">
    <source>
        <dbReference type="EMBL" id="GEN58926.1"/>
    </source>
</evidence>
<keyword evidence="3" id="KW-1003">Cell membrane</keyword>
<dbReference type="AlphaFoldDB" id="A0A511X7J8"/>
<gene>
    <name evidence="10" type="primary">citA_1</name>
    <name evidence="10" type="ORF">ANI02nite_08100</name>
</gene>
<evidence type="ECO:0000256" key="3">
    <source>
        <dbReference type="ARBA" id="ARBA00022475"/>
    </source>
</evidence>
<sequence>MLGQFKSGSTTSDAVQPSPPVSKVVCLAAGSIGNFLEFYNFMAYAFFAPMIGQAFFPVKGALMQLLAALITFAAGFLARPLGSLVMGFYTQRMGVGNTLMATFLMMAAGSALLVATPDYATIGVWAPVLVLISRLLHGFSEGGEVGPATEFIYSLRGERDAGAMASAQALTQFMSQLAAVAVGLVLSVALSHEQLYAWGWRVPFVLGLVIVPFGLFFRRLALGGLDQTAAHPVMTEPSREPFPWLVVALTFCVILTGTVTTYLRAFGASYAISVLHLSPTLGMAAMSIGLIAGLAAIVTGIHLQRSCRARPLILGVSGAYLIVILPVYYFSVHSPGLVSLIVLNVVTNVMPGLLSAVSSELVLRSIPAAQRSFVFGVVYSITVSVFGGATQPFVTWLILMTGNAMVPGYLASIVIPVAPIALLALSRRAAKRSAQEVNGEAGLRSFEVPVSAFSEA</sequence>
<keyword evidence="7 8" id="KW-0472">Membrane</keyword>
<evidence type="ECO:0000256" key="7">
    <source>
        <dbReference type="ARBA" id="ARBA00023136"/>
    </source>
</evidence>
<dbReference type="STRING" id="1120919.GCA_000429165_00830"/>
<evidence type="ECO:0000256" key="4">
    <source>
        <dbReference type="ARBA" id="ARBA00022692"/>
    </source>
</evidence>
<dbReference type="Pfam" id="PF07690">
    <property type="entry name" value="MFS_1"/>
    <property type="match status" value="1"/>
</dbReference>
<feature type="transmembrane region" description="Helical" evidence="8">
    <location>
        <begin position="198"/>
        <end position="221"/>
    </location>
</feature>
<dbReference type="InterPro" id="IPR020846">
    <property type="entry name" value="MFS_dom"/>
</dbReference>
<dbReference type="RefSeq" id="WP_146882172.1">
    <property type="nucleotide sequence ID" value="NZ_AUBI01000002.1"/>
</dbReference>
<evidence type="ECO:0000256" key="2">
    <source>
        <dbReference type="ARBA" id="ARBA00022448"/>
    </source>
</evidence>
<dbReference type="InterPro" id="IPR011701">
    <property type="entry name" value="MFS"/>
</dbReference>
<accession>A0A511X7J8</accession>
<dbReference type="PANTHER" id="PTHR43528:SF3">
    <property type="entry name" value="CITRATE-PROTON SYMPORTER"/>
    <property type="match status" value="1"/>
</dbReference>
<dbReference type="GO" id="GO:0005886">
    <property type="term" value="C:plasma membrane"/>
    <property type="evidence" value="ECO:0007669"/>
    <property type="project" value="UniProtKB-SubCell"/>
</dbReference>